<dbReference type="Proteomes" id="UP000826656">
    <property type="component" value="Unassembled WGS sequence"/>
</dbReference>
<evidence type="ECO:0000313" key="2">
    <source>
        <dbReference type="EMBL" id="KAH0778479.1"/>
    </source>
</evidence>
<reference evidence="2 3" key="1">
    <citation type="journal article" date="2021" name="bioRxiv">
        <title>Chromosome-scale and haplotype-resolved genome assembly of a tetraploid potato cultivar.</title>
        <authorList>
            <person name="Sun H."/>
            <person name="Jiao W.-B."/>
            <person name="Krause K."/>
            <person name="Campoy J.A."/>
            <person name="Goel M."/>
            <person name="Folz-Donahue K."/>
            <person name="Kukat C."/>
            <person name="Huettel B."/>
            <person name="Schneeberger K."/>
        </authorList>
    </citation>
    <scope>NUCLEOTIDE SEQUENCE [LARGE SCALE GENOMIC DNA]</scope>
    <source>
        <strain evidence="2">SolTubOtavaFocal</strain>
        <tissue evidence="2">Leaves</tissue>
    </source>
</reference>
<feature type="compositionally biased region" description="Acidic residues" evidence="1">
    <location>
        <begin position="25"/>
        <end position="36"/>
    </location>
</feature>
<keyword evidence="3" id="KW-1185">Reference proteome</keyword>
<sequence>MTLKKTQKRIRKRTLKKTQKRIPEEDLEKDPEEEVGEDHMKVSETGSNIYDPRDRWVIYMSPEHGPEESP</sequence>
<accession>A0ABQ7WCN0</accession>
<dbReference type="EMBL" id="JAIVGD010000002">
    <property type="protein sequence ID" value="KAH0778479.1"/>
    <property type="molecule type" value="Genomic_DNA"/>
</dbReference>
<organism evidence="2 3">
    <name type="scientific">Solanum tuberosum</name>
    <name type="common">Potato</name>
    <dbReference type="NCBI Taxonomy" id="4113"/>
    <lineage>
        <taxon>Eukaryota</taxon>
        <taxon>Viridiplantae</taxon>
        <taxon>Streptophyta</taxon>
        <taxon>Embryophyta</taxon>
        <taxon>Tracheophyta</taxon>
        <taxon>Spermatophyta</taxon>
        <taxon>Magnoliopsida</taxon>
        <taxon>eudicotyledons</taxon>
        <taxon>Gunneridae</taxon>
        <taxon>Pentapetalae</taxon>
        <taxon>asterids</taxon>
        <taxon>lamiids</taxon>
        <taxon>Solanales</taxon>
        <taxon>Solanaceae</taxon>
        <taxon>Solanoideae</taxon>
        <taxon>Solaneae</taxon>
        <taxon>Solanum</taxon>
    </lineage>
</organism>
<feature type="compositionally biased region" description="Basic residues" evidence="1">
    <location>
        <begin position="1"/>
        <end position="20"/>
    </location>
</feature>
<name>A0ABQ7WCN0_SOLTU</name>
<protein>
    <submittedName>
        <fullName evidence="2">Uncharacterized protein</fullName>
    </submittedName>
</protein>
<proteinExistence type="predicted"/>
<feature type="region of interest" description="Disordered" evidence="1">
    <location>
        <begin position="1"/>
        <end position="48"/>
    </location>
</feature>
<comment type="caution">
    <text evidence="2">The sequence shown here is derived from an EMBL/GenBank/DDBJ whole genome shotgun (WGS) entry which is preliminary data.</text>
</comment>
<gene>
    <name evidence="2" type="ORF">KY290_004906</name>
</gene>
<evidence type="ECO:0000256" key="1">
    <source>
        <dbReference type="SAM" id="MobiDB-lite"/>
    </source>
</evidence>
<evidence type="ECO:0000313" key="3">
    <source>
        <dbReference type="Proteomes" id="UP000826656"/>
    </source>
</evidence>